<reference evidence="2" key="2">
    <citation type="journal article" date="2021" name="PeerJ">
        <title>Extensive microbial diversity within the chicken gut microbiome revealed by metagenomics and culture.</title>
        <authorList>
            <person name="Gilroy R."/>
            <person name="Ravi A."/>
            <person name="Getino M."/>
            <person name="Pursley I."/>
            <person name="Horton D.L."/>
            <person name="Alikhan N.F."/>
            <person name="Baker D."/>
            <person name="Gharbi K."/>
            <person name="Hall N."/>
            <person name="Watson M."/>
            <person name="Adriaenssens E.M."/>
            <person name="Foster-Nyarko E."/>
            <person name="Jarju S."/>
            <person name="Secka A."/>
            <person name="Antonio M."/>
            <person name="Oren A."/>
            <person name="Chaudhuri R.R."/>
            <person name="La Ragione R."/>
            <person name="Hildebrand F."/>
            <person name="Pallen M.J."/>
        </authorList>
    </citation>
    <scope>NUCLEOTIDE SEQUENCE</scope>
    <source>
        <strain evidence="2">ChiHjej12B11-29160</strain>
    </source>
</reference>
<comment type="caution">
    <text evidence="2">The sequence shown here is derived from an EMBL/GenBank/DDBJ whole genome shotgun (WGS) entry which is preliminary data.</text>
</comment>
<accession>A0A9D1HXK5</accession>
<dbReference type="InterPro" id="IPR036890">
    <property type="entry name" value="HATPase_C_sf"/>
</dbReference>
<gene>
    <name evidence="2" type="ORF">IAD17_04750</name>
</gene>
<dbReference type="Proteomes" id="UP000824078">
    <property type="component" value="Unassembled WGS sequence"/>
</dbReference>
<dbReference type="CDD" id="cd00075">
    <property type="entry name" value="HATPase"/>
    <property type="match status" value="1"/>
</dbReference>
<proteinExistence type="predicted"/>
<dbReference type="Gene3D" id="3.30.565.10">
    <property type="entry name" value="Histidine kinase-like ATPase, C-terminal domain"/>
    <property type="match status" value="1"/>
</dbReference>
<keyword evidence="2" id="KW-0547">Nucleotide-binding</keyword>
<keyword evidence="2" id="KW-0067">ATP-binding</keyword>
<dbReference type="EMBL" id="DVMQ01000015">
    <property type="protein sequence ID" value="HIU24209.1"/>
    <property type="molecule type" value="Genomic_DNA"/>
</dbReference>
<evidence type="ECO:0000313" key="2">
    <source>
        <dbReference type="EMBL" id="HIU24209.1"/>
    </source>
</evidence>
<evidence type="ECO:0000313" key="3">
    <source>
        <dbReference type="Proteomes" id="UP000824078"/>
    </source>
</evidence>
<evidence type="ECO:0000259" key="1">
    <source>
        <dbReference type="Pfam" id="PF02518"/>
    </source>
</evidence>
<dbReference type="SUPFAM" id="SSF55874">
    <property type="entry name" value="ATPase domain of HSP90 chaperone/DNA topoisomerase II/histidine kinase"/>
    <property type="match status" value="1"/>
</dbReference>
<sequence length="361" mass="40092">MAVNNEAGNLLGFVASVTGEQNLRVEENLGDGFVRLRVAEAERRQAKHDIRCIEDVVIEMLRNARDARARKIFVATTRDANTRTLVMIDDGDGIPAHMQDRIFDARVTSKLETIHTDRWGVHGRGMALFSVRENVSSAKVVTSTPGLGTSLCVVSDATKLSERADQSTWPTVGTDDDGQTSVVRGPHNIVRTCCEFAVEERGVCEVYLGSPSEIAATLRDRCRPDDESRHLFVDDIAELPVCERLYAASDASDFMEIAASLGLVISERTAHRILSGQIKPLRSVLARLMHRSDPSTPAEVDLMKDRRGLKVSSDDLGEFSRMMERDFSYLADRYYLSLSAAPHVRVTKNRILVSFDLDKPD</sequence>
<dbReference type="Pfam" id="PF02518">
    <property type="entry name" value="HATPase_c"/>
    <property type="match status" value="1"/>
</dbReference>
<reference evidence="2" key="1">
    <citation type="submission" date="2020-10" db="EMBL/GenBank/DDBJ databases">
        <authorList>
            <person name="Gilroy R."/>
        </authorList>
    </citation>
    <scope>NUCLEOTIDE SEQUENCE</scope>
    <source>
        <strain evidence="2">ChiHjej12B11-29160</strain>
    </source>
</reference>
<name>A0A9D1HXK5_9ACTN</name>
<feature type="domain" description="Histidine kinase/HSP90-like ATPase" evidence="1">
    <location>
        <begin position="51"/>
        <end position="153"/>
    </location>
</feature>
<dbReference type="InterPro" id="IPR003594">
    <property type="entry name" value="HATPase_dom"/>
</dbReference>
<protein>
    <submittedName>
        <fullName evidence="2">ATP-binding protein</fullName>
    </submittedName>
</protein>
<organism evidence="2 3">
    <name type="scientific">Candidatus Coprovicinus avistercoris</name>
    <dbReference type="NCBI Taxonomy" id="2840754"/>
    <lineage>
        <taxon>Bacteria</taxon>
        <taxon>Bacillati</taxon>
        <taxon>Actinomycetota</taxon>
        <taxon>Coriobacteriia</taxon>
        <taxon>Coriobacteriales</taxon>
        <taxon>Coriobacteriaceae</taxon>
        <taxon>Coriobacteriaceae incertae sedis</taxon>
        <taxon>Candidatus Coprovicinus</taxon>
    </lineage>
</organism>
<dbReference type="AlphaFoldDB" id="A0A9D1HXK5"/>
<dbReference type="GO" id="GO:0005524">
    <property type="term" value="F:ATP binding"/>
    <property type="evidence" value="ECO:0007669"/>
    <property type="project" value="UniProtKB-KW"/>
</dbReference>